<organism evidence="5">
    <name type="scientific">Darwinula stevensoni</name>
    <dbReference type="NCBI Taxonomy" id="69355"/>
    <lineage>
        <taxon>Eukaryota</taxon>
        <taxon>Metazoa</taxon>
        <taxon>Ecdysozoa</taxon>
        <taxon>Arthropoda</taxon>
        <taxon>Crustacea</taxon>
        <taxon>Oligostraca</taxon>
        <taxon>Ostracoda</taxon>
        <taxon>Podocopa</taxon>
        <taxon>Podocopida</taxon>
        <taxon>Darwinulocopina</taxon>
        <taxon>Darwinuloidea</taxon>
        <taxon>Darwinulidae</taxon>
        <taxon>Darwinula</taxon>
    </lineage>
</organism>
<evidence type="ECO:0000256" key="2">
    <source>
        <dbReference type="ARBA" id="ARBA00023157"/>
    </source>
</evidence>
<dbReference type="InterPro" id="IPR050759">
    <property type="entry name" value="Serine_protease_kringle"/>
</dbReference>
<dbReference type="InterPro" id="IPR013806">
    <property type="entry name" value="Kringle-like"/>
</dbReference>
<feature type="domain" description="Kringle" evidence="4">
    <location>
        <begin position="430"/>
        <end position="501"/>
    </location>
</feature>
<dbReference type="Pfam" id="PF00051">
    <property type="entry name" value="Kringle"/>
    <property type="match status" value="5"/>
</dbReference>
<name>A0A7R9ADR2_9CRUS</name>
<evidence type="ECO:0000256" key="3">
    <source>
        <dbReference type="PROSITE-ProRule" id="PRU00121"/>
    </source>
</evidence>
<dbReference type="SMART" id="SM00130">
    <property type="entry name" value="KR"/>
    <property type="match status" value="5"/>
</dbReference>
<proteinExistence type="predicted"/>
<accession>A0A7R9ADR2</accession>
<feature type="domain" description="Kringle" evidence="4">
    <location>
        <begin position="332"/>
        <end position="416"/>
    </location>
</feature>
<dbReference type="Proteomes" id="UP000677054">
    <property type="component" value="Unassembled WGS sequence"/>
</dbReference>
<evidence type="ECO:0000256" key="1">
    <source>
        <dbReference type="ARBA" id="ARBA00022572"/>
    </source>
</evidence>
<gene>
    <name evidence="5" type="ORF">DSTB1V02_LOCUS12070</name>
</gene>
<reference evidence="5" key="1">
    <citation type="submission" date="2020-11" db="EMBL/GenBank/DDBJ databases">
        <authorList>
            <person name="Tran Van P."/>
        </authorList>
    </citation>
    <scope>NUCLEOTIDE SEQUENCE</scope>
</reference>
<sequence>HCCSPLEPVECKLTKDGDEYVGIMNEVANVEIRPMKCQSWLSQATNKQVPMPSLEKFPDSAIDSSHNYCRNPNRNPDGPWCYAETSNGNGWQYCEVPFCFQAYERSAVNGDPAVGYPECLQTEMGKEYVGTVRKTETGKSCLKWSSMTSFFEFFRNTLGFDQMIGFDGHFRYGTPALHENFCRNPTLKERPWCFVKSSGEWEFCNISLCLNYPKPMECKLTKYGDEYVGIMNEEANVEIRPMKCQSWLSQATNKEVPMPSLEKFPDPAIDSSHNYCRNPNRNPNGPWCYAETSNGNGWQYCEVPFCFQAYERSAVNGDPAVGYPECLQTEMGKEYVGTVRKTETGKSCLKWSSMTSFFEFFRNTLGFDQMIGFDGHFRFGTPALHEDFCRNPTLKERPWCFVKSSGEWEFCNISLCLNYPNKTECRWTKEGEEYAGTRNVTLSRKQCLSWSFSSFYIDLWPRFPEDVRNINHNFCRNPFSAGAPFCLVAHEEFEDCDIPFCTFHYLH</sequence>
<dbReference type="InterPro" id="IPR000001">
    <property type="entry name" value="Kringle"/>
</dbReference>
<dbReference type="SUPFAM" id="SSF57440">
    <property type="entry name" value="Kringle-like"/>
    <property type="match status" value="5"/>
</dbReference>
<dbReference type="EMBL" id="CAJPEV010004304">
    <property type="protein sequence ID" value="CAG0901548.1"/>
    <property type="molecule type" value="Genomic_DNA"/>
</dbReference>
<dbReference type="InterPro" id="IPR038178">
    <property type="entry name" value="Kringle_sf"/>
</dbReference>
<keyword evidence="6" id="KW-1185">Reference proteome</keyword>
<feature type="non-terminal residue" evidence="5">
    <location>
        <position position="1"/>
    </location>
</feature>
<dbReference type="PANTHER" id="PTHR24261">
    <property type="entry name" value="PLASMINOGEN-RELATED"/>
    <property type="match status" value="1"/>
</dbReference>
<dbReference type="PROSITE" id="PS00021">
    <property type="entry name" value="KRINGLE_1"/>
    <property type="match status" value="4"/>
</dbReference>
<dbReference type="PANTHER" id="PTHR24261:SF7">
    <property type="entry name" value="KRINGLE DOMAIN-CONTAINING PROTEIN"/>
    <property type="match status" value="1"/>
</dbReference>
<evidence type="ECO:0000259" key="4">
    <source>
        <dbReference type="PROSITE" id="PS50070"/>
    </source>
</evidence>
<dbReference type="InterPro" id="IPR018056">
    <property type="entry name" value="Kringle_CS"/>
</dbReference>
<keyword evidence="1 3" id="KW-0420">Kringle</keyword>
<dbReference type="PRINTS" id="PR00018">
    <property type="entry name" value="KRINGLE"/>
</dbReference>
<feature type="domain" description="Kringle" evidence="4">
    <location>
        <begin position="125"/>
        <end position="209"/>
    </location>
</feature>
<dbReference type="PROSITE" id="PS50070">
    <property type="entry name" value="KRINGLE_2"/>
    <property type="match status" value="5"/>
</dbReference>
<feature type="domain" description="Kringle" evidence="4">
    <location>
        <begin position="35"/>
        <end position="99"/>
    </location>
</feature>
<dbReference type="AlphaFoldDB" id="A0A7R9ADR2"/>
<feature type="disulfide bond" evidence="3">
    <location>
        <begin position="447"/>
        <end position="486"/>
    </location>
</feature>
<comment type="caution">
    <text evidence="3">Lacks conserved residue(s) required for the propagation of feature annotation.</text>
</comment>
<keyword evidence="2 3" id="KW-1015">Disulfide bond</keyword>
<evidence type="ECO:0000313" key="6">
    <source>
        <dbReference type="Proteomes" id="UP000677054"/>
    </source>
</evidence>
<dbReference type="Gene3D" id="2.40.20.10">
    <property type="entry name" value="Plasminogen Kringle 4"/>
    <property type="match status" value="5"/>
</dbReference>
<evidence type="ECO:0000313" key="5">
    <source>
        <dbReference type="EMBL" id="CAD7252312.1"/>
    </source>
</evidence>
<feature type="domain" description="Kringle" evidence="4">
    <location>
        <begin position="242"/>
        <end position="306"/>
    </location>
</feature>
<protein>
    <recommendedName>
        <fullName evidence="4">Kringle domain-containing protein</fullName>
    </recommendedName>
</protein>
<dbReference type="EMBL" id="LR903821">
    <property type="protein sequence ID" value="CAD7252312.1"/>
    <property type="molecule type" value="Genomic_DNA"/>
</dbReference>
<dbReference type="OrthoDB" id="6338524at2759"/>